<dbReference type="RefSeq" id="WP_152731520.1">
    <property type="nucleotide sequence ID" value="NZ_JAABOZ010000008.1"/>
</dbReference>
<dbReference type="Gene3D" id="3.30.530.20">
    <property type="match status" value="1"/>
</dbReference>
<feature type="compositionally biased region" description="Pro residues" evidence="1">
    <location>
        <begin position="138"/>
        <end position="149"/>
    </location>
</feature>
<name>A0A7K3WFN3_9ACTN</name>
<dbReference type="SUPFAM" id="SSF55961">
    <property type="entry name" value="Bet v1-like"/>
    <property type="match status" value="1"/>
</dbReference>
<evidence type="ECO:0000256" key="1">
    <source>
        <dbReference type="SAM" id="MobiDB-lite"/>
    </source>
</evidence>
<proteinExistence type="predicted"/>
<sequence length="149" mass="15669">MASTLTLHATGPVAPAEAWERYALPRRWSEWSPHILGADASAPRIAPGVTGRVHGPLAVRVPFTVLQVDGAARSWTWEVQAGPVRLTLEHWVAGAPGGGSTTGLRMRGPLPVLAGYTPLAQLALHRLVTMDPGRPGTPAEPPPGPQAYG</sequence>
<dbReference type="Proteomes" id="UP000470470">
    <property type="component" value="Unassembled WGS sequence"/>
</dbReference>
<dbReference type="EMBL" id="JAAGWK010000021">
    <property type="protein sequence ID" value="NEL55202.1"/>
    <property type="molecule type" value="Genomic_DNA"/>
</dbReference>
<keyword evidence="3" id="KW-1185">Reference proteome</keyword>
<feature type="region of interest" description="Disordered" evidence="1">
    <location>
        <begin position="129"/>
        <end position="149"/>
    </location>
</feature>
<dbReference type="InterPro" id="IPR023393">
    <property type="entry name" value="START-like_dom_sf"/>
</dbReference>
<organism evidence="2 3">
    <name type="scientific">Goekera deserti</name>
    <dbReference type="NCBI Taxonomy" id="2497753"/>
    <lineage>
        <taxon>Bacteria</taxon>
        <taxon>Bacillati</taxon>
        <taxon>Actinomycetota</taxon>
        <taxon>Actinomycetes</taxon>
        <taxon>Geodermatophilales</taxon>
        <taxon>Geodermatophilaceae</taxon>
        <taxon>Goekera</taxon>
    </lineage>
</organism>
<comment type="caution">
    <text evidence="2">The sequence shown here is derived from an EMBL/GenBank/DDBJ whole genome shotgun (WGS) entry which is preliminary data.</text>
</comment>
<evidence type="ECO:0000313" key="2">
    <source>
        <dbReference type="EMBL" id="NEL55202.1"/>
    </source>
</evidence>
<reference evidence="2 3" key="1">
    <citation type="submission" date="2020-02" db="EMBL/GenBank/DDBJ databases">
        <title>The whole genome sequence of CPCC 205119.</title>
        <authorList>
            <person name="Jiang Z."/>
        </authorList>
    </citation>
    <scope>NUCLEOTIDE SEQUENCE [LARGE SCALE GENOMIC DNA]</scope>
    <source>
        <strain evidence="2 3">CPCC 205119</strain>
    </source>
</reference>
<accession>A0A7K3WFN3</accession>
<dbReference type="AlphaFoldDB" id="A0A7K3WFN3"/>
<evidence type="ECO:0000313" key="3">
    <source>
        <dbReference type="Proteomes" id="UP000470470"/>
    </source>
</evidence>
<protein>
    <submittedName>
        <fullName evidence="2">SRPBCC family protein</fullName>
    </submittedName>
</protein>
<gene>
    <name evidence="2" type="ORF">G1H19_14480</name>
</gene>